<evidence type="ECO:0000256" key="1">
    <source>
        <dbReference type="SAM" id="MobiDB-lite"/>
    </source>
</evidence>
<protein>
    <submittedName>
        <fullName evidence="2">Uncharacterized protein</fullName>
    </submittedName>
</protein>
<reference evidence="2 3" key="1">
    <citation type="submission" date="2015-10" db="EMBL/GenBank/DDBJ databases">
        <title>Genome analyses suggest a sexual origin of heterokaryosis in a supposedly ancient asexual fungus.</title>
        <authorList>
            <person name="Ropars J."/>
            <person name="Sedzielewska K."/>
            <person name="Noel J."/>
            <person name="Charron P."/>
            <person name="Farinelli L."/>
            <person name="Marton T."/>
            <person name="Kruger M."/>
            <person name="Pelin A."/>
            <person name="Brachmann A."/>
            <person name="Corradi N."/>
        </authorList>
    </citation>
    <scope>NUCLEOTIDE SEQUENCE [LARGE SCALE GENOMIC DNA]</scope>
    <source>
        <strain evidence="2 3">A4</strain>
    </source>
</reference>
<accession>A0A2I1HCA5</accession>
<gene>
    <name evidence="2" type="ORF">RhiirA4_476881</name>
</gene>
<proteinExistence type="predicted"/>
<feature type="region of interest" description="Disordered" evidence="1">
    <location>
        <begin position="1"/>
        <end position="51"/>
    </location>
</feature>
<feature type="compositionally biased region" description="Basic and acidic residues" evidence="1">
    <location>
        <begin position="41"/>
        <end position="51"/>
    </location>
</feature>
<dbReference type="AlphaFoldDB" id="A0A2I1HCA5"/>
<sequence>MRKSCLSSAKPFSLRESVDNNEGNEMELQDKMGDKCNNNFRGKDDDNDDSGKEMMRIMITTNVDDVDEDEMEDDYDM</sequence>
<comment type="caution">
    <text evidence="2">The sequence shown here is derived from an EMBL/GenBank/DDBJ whole genome shotgun (WGS) entry which is preliminary data.</text>
</comment>
<dbReference type="EMBL" id="LLXI01002215">
    <property type="protein sequence ID" value="PKY56523.1"/>
    <property type="molecule type" value="Genomic_DNA"/>
</dbReference>
<evidence type="ECO:0000313" key="3">
    <source>
        <dbReference type="Proteomes" id="UP000234323"/>
    </source>
</evidence>
<dbReference type="Proteomes" id="UP000234323">
    <property type="component" value="Unassembled WGS sequence"/>
</dbReference>
<name>A0A2I1HCA5_9GLOM</name>
<evidence type="ECO:0000313" key="2">
    <source>
        <dbReference type="EMBL" id="PKY56523.1"/>
    </source>
</evidence>
<keyword evidence="3" id="KW-1185">Reference proteome</keyword>
<organism evidence="2 3">
    <name type="scientific">Rhizophagus irregularis</name>
    <dbReference type="NCBI Taxonomy" id="588596"/>
    <lineage>
        <taxon>Eukaryota</taxon>
        <taxon>Fungi</taxon>
        <taxon>Fungi incertae sedis</taxon>
        <taxon>Mucoromycota</taxon>
        <taxon>Glomeromycotina</taxon>
        <taxon>Glomeromycetes</taxon>
        <taxon>Glomerales</taxon>
        <taxon>Glomeraceae</taxon>
        <taxon>Rhizophagus</taxon>
    </lineage>
</organism>